<proteinExistence type="predicted"/>
<dbReference type="Proteomes" id="UP000033648">
    <property type="component" value="Unassembled WGS sequence"/>
</dbReference>
<evidence type="ECO:0008006" key="4">
    <source>
        <dbReference type="Google" id="ProtNLM"/>
    </source>
</evidence>
<dbReference type="OrthoDB" id="8759311at2"/>
<name>A0A0F4L168_9BIFI</name>
<dbReference type="AlphaFoldDB" id="A0A0F4L168"/>
<evidence type="ECO:0000313" key="2">
    <source>
        <dbReference type="EMBL" id="KJY52627.1"/>
    </source>
</evidence>
<reference evidence="2 3" key="1">
    <citation type="submission" date="2014-12" db="EMBL/GenBank/DDBJ databases">
        <title>Comparative genomics of the lactic acid bacteria isolated from the honey bee gut.</title>
        <authorList>
            <person name="Ellegaard K.M."/>
            <person name="Tamarit D."/>
            <person name="Javelind E."/>
            <person name="Olofsson T."/>
            <person name="Andersson S.G."/>
            <person name="Vasquez A."/>
        </authorList>
    </citation>
    <scope>NUCLEOTIDE SEQUENCE [LARGE SCALE GENOMIC DNA]</scope>
    <source>
        <strain evidence="2 3">Bin2</strain>
    </source>
</reference>
<comment type="caution">
    <text evidence="2">The sequence shown here is derived from an EMBL/GenBank/DDBJ whole genome shotgun (WGS) entry which is preliminary data.</text>
</comment>
<sequence length="71" mass="8371">MARNNHWDPDDQKQYQHVHDSEVDRGQDERAAERIAAATVNKQRTREGRTLRQEQERRGQGTDDKKDKKKG</sequence>
<evidence type="ECO:0000256" key="1">
    <source>
        <dbReference type="SAM" id="MobiDB-lite"/>
    </source>
</evidence>
<dbReference type="EMBL" id="JWME01000004">
    <property type="protein sequence ID" value="KJY52627.1"/>
    <property type="molecule type" value="Genomic_DNA"/>
</dbReference>
<feature type="compositionally biased region" description="Basic and acidic residues" evidence="1">
    <location>
        <begin position="44"/>
        <end position="71"/>
    </location>
</feature>
<gene>
    <name evidence="2" type="ORF">JF69_03210</name>
</gene>
<organism evidence="2 3">
    <name type="scientific">Bifidobacterium asteroides</name>
    <dbReference type="NCBI Taxonomy" id="1684"/>
    <lineage>
        <taxon>Bacteria</taxon>
        <taxon>Bacillati</taxon>
        <taxon>Actinomycetota</taxon>
        <taxon>Actinomycetes</taxon>
        <taxon>Bifidobacteriales</taxon>
        <taxon>Bifidobacteriaceae</taxon>
        <taxon>Bifidobacterium</taxon>
    </lineage>
</organism>
<feature type="compositionally biased region" description="Basic and acidic residues" evidence="1">
    <location>
        <begin position="1"/>
        <end position="33"/>
    </location>
</feature>
<protein>
    <recommendedName>
        <fullName evidence="4">RelE/ParE family protein</fullName>
    </recommendedName>
</protein>
<dbReference type="PATRIC" id="fig|1684.4.peg.341"/>
<feature type="region of interest" description="Disordered" evidence="1">
    <location>
        <begin position="1"/>
        <end position="71"/>
    </location>
</feature>
<evidence type="ECO:0000313" key="3">
    <source>
        <dbReference type="Proteomes" id="UP000033648"/>
    </source>
</evidence>
<accession>A0A0F4L168</accession>